<keyword evidence="3 5" id="KW-0012">Acyltransferase</keyword>
<dbReference type="PROSITE" id="PS00099">
    <property type="entry name" value="THIOLASE_3"/>
    <property type="match status" value="1"/>
</dbReference>
<dbReference type="InterPro" id="IPR002155">
    <property type="entry name" value="Thiolase"/>
</dbReference>
<evidence type="ECO:0000259" key="7">
    <source>
        <dbReference type="Pfam" id="PF02803"/>
    </source>
</evidence>
<evidence type="ECO:0000256" key="3">
    <source>
        <dbReference type="ARBA" id="ARBA00023315"/>
    </source>
</evidence>
<dbReference type="Gene3D" id="3.40.47.10">
    <property type="match status" value="1"/>
</dbReference>
<dbReference type="PANTHER" id="PTHR43365">
    <property type="entry name" value="BLR7806 PROTEIN"/>
    <property type="match status" value="1"/>
</dbReference>
<reference evidence="9" key="1">
    <citation type="submission" date="2016-03" db="EMBL/GenBank/DDBJ databases">
        <authorList>
            <person name="Ploux O."/>
        </authorList>
    </citation>
    <scope>NUCLEOTIDE SEQUENCE [LARGE SCALE GENOMIC DNA]</scope>
    <source>
        <strain evidence="9">BS258</strain>
    </source>
</reference>
<proteinExistence type="inferred from homology"/>
<evidence type="ECO:0000256" key="2">
    <source>
        <dbReference type="ARBA" id="ARBA00022679"/>
    </source>
</evidence>
<dbReference type="InterPro" id="IPR016039">
    <property type="entry name" value="Thiolase-like"/>
</dbReference>
<feature type="domain" description="Thiolase C-terminal" evidence="7">
    <location>
        <begin position="279"/>
        <end position="401"/>
    </location>
</feature>
<dbReference type="Pfam" id="PF00108">
    <property type="entry name" value="Thiolase_N"/>
    <property type="match status" value="1"/>
</dbReference>
<sequence>MTASAPAVRSTPGSTDTVIIDAVRTPVGRRGGALREHHPVDLLADTLAHLVERSGVDPESLDDVIIGVGRQTGEQSGNVARNALLGAGLLVSVPGTTLDRQCGSGQQAAQFASQAIRAGDYRFALAGGVESMTRVDMGPLFDPAGPQGEWYGRRALDRFDGDLPSQGRSIELVVKEYGFDRAELDAFAVRSHHRAVAATQAGRFADDLVPLKGLTKDGTEVDLRADEGIRADVDPAKVASLQPVFTADGAITAANSSQISDGAGALLLAERRAAESAGLKPRARIVSSAVAAADPVLQFTAILPASHKALALAGLTIGDIDIVEVNEAFAPVPLLFQREFGIPDDILNVNGGSIAIGHPIGSTGARLLTGLVSELERRDARYGLLTICEGGGMANATIIERI</sequence>
<name>A0A144ME10_BRELN</name>
<dbReference type="InterPro" id="IPR020617">
    <property type="entry name" value="Thiolase_C"/>
</dbReference>
<dbReference type="Pfam" id="PF02803">
    <property type="entry name" value="Thiolase_C"/>
    <property type="match status" value="1"/>
</dbReference>
<organism evidence="8 9">
    <name type="scientific">Brevibacterium linens</name>
    <dbReference type="NCBI Taxonomy" id="1703"/>
    <lineage>
        <taxon>Bacteria</taxon>
        <taxon>Bacillati</taxon>
        <taxon>Actinomycetota</taxon>
        <taxon>Actinomycetes</taxon>
        <taxon>Micrococcales</taxon>
        <taxon>Brevibacteriaceae</taxon>
        <taxon>Brevibacterium</taxon>
    </lineage>
</organism>
<dbReference type="RefSeq" id="WP_062860827.1">
    <property type="nucleotide sequence ID" value="NZ_CP014869.1"/>
</dbReference>
<evidence type="ECO:0000256" key="4">
    <source>
        <dbReference type="PIRSR" id="PIRSR000429-1"/>
    </source>
</evidence>
<protein>
    <submittedName>
        <fullName evidence="8">Acetyl-CoA acetyltransferase</fullName>
    </submittedName>
</protein>
<dbReference type="InterPro" id="IPR020613">
    <property type="entry name" value="Thiolase_CS"/>
</dbReference>
<accession>A0A144ME10</accession>
<evidence type="ECO:0000313" key="9">
    <source>
        <dbReference type="Proteomes" id="UP000075950"/>
    </source>
</evidence>
<dbReference type="AlphaFoldDB" id="A0A144ME10"/>
<keyword evidence="2 5" id="KW-0808">Transferase</keyword>
<dbReference type="CDD" id="cd00751">
    <property type="entry name" value="thiolase"/>
    <property type="match status" value="1"/>
</dbReference>
<comment type="similarity">
    <text evidence="1 5">Belongs to the thiolase-like superfamily. Thiolase family.</text>
</comment>
<gene>
    <name evidence="8" type="ORF">A2T55_03290</name>
</gene>
<dbReference type="PIRSF" id="PIRSF000429">
    <property type="entry name" value="Ac-CoA_Ac_transf"/>
    <property type="match status" value="1"/>
</dbReference>
<evidence type="ECO:0000256" key="5">
    <source>
        <dbReference type="RuleBase" id="RU003557"/>
    </source>
</evidence>
<evidence type="ECO:0000256" key="1">
    <source>
        <dbReference type="ARBA" id="ARBA00010982"/>
    </source>
</evidence>
<dbReference type="GO" id="GO:0016747">
    <property type="term" value="F:acyltransferase activity, transferring groups other than amino-acyl groups"/>
    <property type="evidence" value="ECO:0007669"/>
    <property type="project" value="InterPro"/>
</dbReference>
<feature type="domain" description="Thiolase N-terminal" evidence="6">
    <location>
        <begin position="18"/>
        <end position="271"/>
    </location>
</feature>
<dbReference type="Proteomes" id="UP000075950">
    <property type="component" value="Chromosome"/>
</dbReference>
<dbReference type="InterPro" id="IPR020610">
    <property type="entry name" value="Thiolase_AS"/>
</dbReference>
<feature type="active site" description="Acyl-thioester intermediate" evidence="4">
    <location>
        <position position="102"/>
    </location>
</feature>
<dbReference type="KEGG" id="bly:A2T55_03290"/>
<evidence type="ECO:0000259" key="6">
    <source>
        <dbReference type="Pfam" id="PF00108"/>
    </source>
</evidence>
<dbReference type="SUPFAM" id="SSF53901">
    <property type="entry name" value="Thiolase-like"/>
    <property type="match status" value="2"/>
</dbReference>
<feature type="active site" description="Proton acceptor" evidence="4">
    <location>
        <position position="358"/>
    </location>
</feature>
<feature type="active site" description="Proton acceptor" evidence="4">
    <location>
        <position position="388"/>
    </location>
</feature>
<dbReference type="PANTHER" id="PTHR43365:SF1">
    <property type="entry name" value="ACETYL-COA C-ACYLTRANSFERASE"/>
    <property type="match status" value="1"/>
</dbReference>
<dbReference type="InterPro" id="IPR020616">
    <property type="entry name" value="Thiolase_N"/>
</dbReference>
<dbReference type="NCBIfam" id="TIGR01930">
    <property type="entry name" value="AcCoA-C-Actrans"/>
    <property type="match status" value="1"/>
</dbReference>
<dbReference type="EMBL" id="CP014869">
    <property type="protein sequence ID" value="AMT92933.1"/>
    <property type="molecule type" value="Genomic_DNA"/>
</dbReference>
<evidence type="ECO:0000313" key="8">
    <source>
        <dbReference type="EMBL" id="AMT92933.1"/>
    </source>
</evidence>
<dbReference type="PROSITE" id="PS00737">
    <property type="entry name" value="THIOLASE_2"/>
    <property type="match status" value="1"/>
</dbReference>